<dbReference type="RefSeq" id="WP_328236720.1">
    <property type="nucleotide sequence ID" value="NZ_JAROAS010000006.1"/>
</dbReference>
<dbReference type="PIRSF" id="PIRSF007487">
    <property type="entry name" value="Competence-induced_CoiA_bac"/>
    <property type="match status" value="1"/>
</dbReference>
<feature type="domain" description="Competence protein CoiA nuclease-like" evidence="1">
    <location>
        <begin position="68"/>
        <end position="222"/>
    </location>
</feature>
<protein>
    <submittedName>
        <fullName evidence="4">Competence protein CoiA family protein</fullName>
    </submittedName>
</protein>
<dbReference type="Pfam" id="PF25164">
    <property type="entry name" value="CoiA_N"/>
    <property type="match status" value="1"/>
</dbReference>
<feature type="domain" description="Competence protein CoiA-like N-terminal" evidence="2">
    <location>
        <begin position="17"/>
        <end position="62"/>
    </location>
</feature>
<reference evidence="4 5" key="1">
    <citation type="submission" date="2023-03" db="EMBL/GenBank/DDBJ databases">
        <title>Bacillus Genome Sequencing.</title>
        <authorList>
            <person name="Dunlap C."/>
        </authorList>
    </citation>
    <scope>NUCLEOTIDE SEQUENCE [LARGE SCALE GENOMIC DNA]</scope>
    <source>
        <strain evidence="4 5">B-4107</strain>
    </source>
</reference>
<keyword evidence="5" id="KW-1185">Reference proteome</keyword>
<evidence type="ECO:0000259" key="2">
    <source>
        <dbReference type="Pfam" id="PF25164"/>
    </source>
</evidence>
<feature type="domain" description="Competence protein CoiA C-terminal" evidence="3">
    <location>
        <begin position="255"/>
        <end position="365"/>
    </location>
</feature>
<proteinExistence type="predicted"/>
<sequence>MYTAKNQNDAQVHIHNSQSKQYWLKKRREETFFCQSCKQEVVVRLGKKRRWHFAHRKLTACKGSSTNESLLHQQGKELLHAFFLHTFPKTSLEHYLPQTKQRPDIHIQAGNTSIAIEYQCSAISAEDMISRNDAYRSLNIVPVWVLGAQRLKRKRAAQFLLHEFEFYAIYLYNDRRYLYYFDPLCNLFCFLSNLFSLHGNVVLASCDYIKLNQLTPQRLFSPPWRSAISLNDEYVRYRKKAATQMMLQYPFLLPYYQQMRLDRIPPLIGWSLPAQLYVTAPPHVWQTFFVFDILEQFPLHKPFSYTTINQRLTALVQRFQWGLRAQCTYSSVVPKLVTQYMDLLISFRYLEKSAVSSLVYKRVYSAKETIESETVLVQKWSEVNKKQEAYLS</sequence>
<evidence type="ECO:0000313" key="4">
    <source>
        <dbReference type="EMBL" id="MED4127578.1"/>
    </source>
</evidence>
<dbReference type="InterPro" id="IPR057252">
    <property type="entry name" value="CoiA_C"/>
</dbReference>
<dbReference type="InterPro" id="IPR021176">
    <property type="entry name" value="Competence-induced_CoiA"/>
</dbReference>
<evidence type="ECO:0000313" key="5">
    <source>
        <dbReference type="Proteomes" id="UP001341820"/>
    </source>
</evidence>
<dbReference type="InterPro" id="IPR010330">
    <property type="entry name" value="CoiA_nuc"/>
</dbReference>
<dbReference type="EMBL" id="JAROAS010000006">
    <property type="protein sequence ID" value="MED4127578.1"/>
    <property type="molecule type" value="Genomic_DNA"/>
</dbReference>
<dbReference type="Proteomes" id="UP001341820">
    <property type="component" value="Unassembled WGS sequence"/>
</dbReference>
<comment type="caution">
    <text evidence="4">The sequence shown here is derived from an EMBL/GenBank/DDBJ whole genome shotgun (WGS) entry which is preliminary data.</text>
</comment>
<dbReference type="InterPro" id="IPR057253">
    <property type="entry name" value="CoiA-like_N"/>
</dbReference>
<evidence type="ECO:0000259" key="1">
    <source>
        <dbReference type="Pfam" id="PF06054"/>
    </source>
</evidence>
<organism evidence="4 5">
    <name type="scientific">Shouchella miscanthi</name>
    <dbReference type="NCBI Taxonomy" id="2598861"/>
    <lineage>
        <taxon>Bacteria</taxon>
        <taxon>Bacillati</taxon>
        <taxon>Bacillota</taxon>
        <taxon>Bacilli</taxon>
        <taxon>Bacillales</taxon>
        <taxon>Bacillaceae</taxon>
        <taxon>Shouchella</taxon>
    </lineage>
</organism>
<evidence type="ECO:0000259" key="3">
    <source>
        <dbReference type="Pfam" id="PF25166"/>
    </source>
</evidence>
<dbReference type="Pfam" id="PF25166">
    <property type="entry name" value="CoiA_C"/>
    <property type="match status" value="1"/>
</dbReference>
<gene>
    <name evidence="4" type="ORF">P5F74_05475</name>
</gene>
<name>A0ABU6NHA0_9BACI</name>
<accession>A0ABU6NHA0</accession>
<dbReference type="Pfam" id="PF06054">
    <property type="entry name" value="CoiA_nuc"/>
    <property type="match status" value="1"/>
</dbReference>